<keyword evidence="5" id="KW-0819">tRNA processing</keyword>
<comment type="cofactor">
    <cofactor evidence="2">
        <name>Zn(2+)</name>
        <dbReference type="ChEBI" id="CHEBI:29105"/>
    </cofactor>
</comment>
<dbReference type="EMBL" id="KN839862">
    <property type="protein sequence ID" value="KIJ61498.1"/>
    <property type="molecule type" value="Genomic_DNA"/>
</dbReference>
<gene>
    <name evidence="14" type="ORF">HYDPIDRAFT_31363</name>
</gene>
<keyword evidence="10" id="KW-0862">Zinc</keyword>
<evidence type="ECO:0000256" key="7">
    <source>
        <dbReference type="ARBA" id="ARBA00022723"/>
    </source>
</evidence>
<feature type="compositionally biased region" description="Pro residues" evidence="11">
    <location>
        <begin position="147"/>
        <end position="158"/>
    </location>
</feature>
<evidence type="ECO:0000256" key="4">
    <source>
        <dbReference type="ARBA" id="ARBA00012477"/>
    </source>
</evidence>
<evidence type="ECO:0000256" key="9">
    <source>
        <dbReference type="ARBA" id="ARBA00022801"/>
    </source>
</evidence>
<reference evidence="14 15" key="1">
    <citation type="submission" date="2014-04" db="EMBL/GenBank/DDBJ databases">
        <title>Evolutionary Origins and Diversification of the Mycorrhizal Mutualists.</title>
        <authorList>
            <consortium name="DOE Joint Genome Institute"/>
            <consortium name="Mycorrhizal Genomics Consortium"/>
            <person name="Kohler A."/>
            <person name="Kuo A."/>
            <person name="Nagy L.G."/>
            <person name="Floudas D."/>
            <person name="Copeland A."/>
            <person name="Barry K.W."/>
            <person name="Cichocki N."/>
            <person name="Veneault-Fourrey C."/>
            <person name="LaButti K."/>
            <person name="Lindquist E.A."/>
            <person name="Lipzen A."/>
            <person name="Lundell T."/>
            <person name="Morin E."/>
            <person name="Murat C."/>
            <person name="Riley R."/>
            <person name="Ohm R."/>
            <person name="Sun H."/>
            <person name="Tunlid A."/>
            <person name="Henrissat B."/>
            <person name="Grigoriev I.V."/>
            <person name="Hibbett D.S."/>
            <person name="Martin F."/>
        </authorList>
    </citation>
    <scope>NUCLEOTIDE SEQUENCE [LARGE SCALE GENOMIC DNA]</scope>
    <source>
        <strain evidence="14 15">MD-312</strain>
    </source>
</reference>
<evidence type="ECO:0000256" key="5">
    <source>
        <dbReference type="ARBA" id="ARBA00022694"/>
    </source>
</evidence>
<comment type="catalytic activity">
    <reaction evidence="1">
        <text>Endonucleolytic cleavage of RNA, removing extra 3' nucleotides from tRNA precursor, generating 3' termini of tRNAs. A 3'-hydroxy group is left at the tRNA terminus and a 5'-phosphoryl group is left at the trailer molecule.</text>
        <dbReference type="EC" id="3.1.26.11"/>
    </reaction>
</comment>
<keyword evidence="9" id="KW-0378">Hydrolase</keyword>
<feature type="region of interest" description="Disordered" evidence="11">
    <location>
        <begin position="261"/>
        <end position="287"/>
    </location>
</feature>
<keyword evidence="8" id="KW-0255">Endonuclease</keyword>
<dbReference type="CDD" id="cd07718">
    <property type="entry name" value="RNaseZ_ELAC1_ELAC2-C-term-like_MBL-fold"/>
    <property type="match status" value="1"/>
</dbReference>
<evidence type="ECO:0000259" key="12">
    <source>
        <dbReference type="Pfam" id="PF12706"/>
    </source>
</evidence>
<evidence type="ECO:0000256" key="8">
    <source>
        <dbReference type="ARBA" id="ARBA00022759"/>
    </source>
</evidence>
<sequence>MLWNASVLSTVSSDTEPSVVITFDSAKYIFNVGENTTRAFLQSRQNWRKTKALFLTSVNTQRASGLPGLLMTFADAKQSQVHVAGPAGLLHYMASMRRYTYRDNLIVTPSEIPFTSLSPGSDDEPVYQDKNISVFALPIVPEGGRPHVPPFPMIPPSPTSSNEATSSLKRKREVSPDQPSKRPSNSSGIPPPSDTVLSAIESLRELMVSPGFEPVSLSGELAQAWRHLVVQTIFPGTQVASTAADQDGPSLRKGKRKAEANVAKQSADVSPKSARVSHPPGLHKSLPIPERALVGSSDPSLKPTVAYAIVGPRIRGKFDEKKAVALGLKRGPLRARLSKGHNVTVQVKDANGNTVDREIKPEDCIGESVIPGVVLLLDAPTVAHIPGLLSGIADSGPFAKYRWKNSEGSKDHVVRAIFHLCGEDVLEDVRYKSFMNEFGPDVHHIVASRKYVSNPITFTSAAHSQLRLNHLDPEIFPKPQSSQARTDVPGLPVNTIPMRTNMLVSMHPPGSPEQDPRAEKYDLFHPAVSSDSPLTIPESTRIKFTEAQAAVQASAAERKEVVIPGRDVLICPLGTGSAMPTIFRNVSGILIHIPDHGYILLDAGEGTWGQLVRNYGEDPSSPTNVWHVLRQLRCIFISHMHGDHHIGLSKILAMRQQLDPPVSEPLYVVGNYQVFTYLCEYAALEDLGLEPGSKNPVVPILAEVIHWQNNSPDSFASPDRQGQALARNSIPALRDLCASLGLQSLRSVDVAHRTTCHGVILKHMDGWSIVYSGDTIPTHRLVEAGYNATLLIHEATMADDQAIMAGAKMHSTVGQAIDIGKGMKARHILLTHFSARYPTMPPSVMTKREAGDPTLALAFDHANIKIGNMWKMNAYMKAIEQNFIDLEDDGGDDIDTTHMAETDIA</sequence>
<feature type="region of interest" description="Disordered" evidence="11">
    <location>
        <begin position="146"/>
        <end position="195"/>
    </location>
</feature>
<feature type="compositionally biased region" description="Polar residues" evidence="11">
    <location>
        <begin position="177"/>
        <end position="188"/>
    </location>
</feature>
<evidence type="ECO:0000256" key="2">
    <source>
        <dbReference type="ARBA" id="ARBA00001947"/>
    </source>
</evidence>
<evidence type="ECO:0000256" key="1">
    <source>
        <dbReference type="ARBA" id="ARBA00000402"/>
    </source>
</evidence>
<dbReference type="InterPro" id="IPR027794">
    <property type="entry name" value="tRNase_Z_dom"/>
</dbReference>
<evidence type="ECO:0000256" key="3">
    <source>
        <dbReference type="ARBA" id="ARBA00007823"/>
    </source>
</evidence>
<comment type="similarity">
    <text evidence="3">Belongs to the RNase Z family.</text>
</comment>
<keyword evidence="7" id="KW-0479">Metal-binding</keyword>
<dbReference type="GO" id="GO:1990180">
    <property type="term" value="P:mitochondrial tRNA 3'-end processing"/>
    <property type="evidence" value="ECO:0007669"/>
    <property type="project" value="TreeGrafter"/>
</dbReference>
<evidence type="ECO:0000313" key="15">
    <source>
        <dbReference type="Proteomes" id="UP000053820"/>
    </source>
</evidence>
<dbReference type="InterPro" id="IPR001279">
    <property type="entry name" value="Metallo-B-lactamas"/>
</dbReference>
<dbReference type="InterPro" id="IPR036866">
    <property type="entry name" value="RibonucZ/Hydroxyglut_hydro"/>
</dbReference>
<dbReference type="Pfam" id="PF12706">
    <property type="entry name" value="Lactamase_B_2"/>
    <property type="match status" value="1"/>
</dbReference>
<dbReference type="PANTHER" id="PTHR12553">
    <property type="entry name" value="ZINC PHOSPHODIESTERASE ELAC PROTEIN 2"/>
    <property type="match status" value="1"/>
</dbReference>
<evidence type="ECO:0000313" key="14">
    <source>
        <dbReference type="EMBL" id="KIJ61498.1"/>
    </source>
</evidence>
<dbReference type="OrthoDB" id="527344at2759"/>
<dbReference type="GO" id="GO:0005739">
    <property type="term" value="C:mitochondrion"/>
    <property type="evidence" value="ECO:0007669"/>
    <property type="project" value="TreeGrafter"/>
</dbReference>
<protein>
    <recommendedName>
        <fullName evidence="4">ribonuclease Z</fullName>
        <ecNumber evidence="4">3.1.26.11</ecNumber>
    </recommendedName>
</protein>
<dbReference type="PANTHER" id="PTHR12553:SF49">
    <property type="entry name" value="ZINC PHOSPHODIESTERASE ELAC PROTEIN 2"/>
    <property type="match status" value="1"/>
</dbReference>
<proteinExistence type="inferred from homology"/>
<keyword evidence="15" id="KW-1185">Reference proteome</keyword>
<dbReference type="EC" id="3.1.26.11" evidence="4"/>
<dbReference type="Gene3D" id="3.60.15.10">
    <property type="entry name" value="Ribonuclease Z/Hydroxyacylglutathione hydrolase-like"/>
    <property type="match status" value="2"/>
</dbReference>
<organism evidence="14 15">
    <name type="scientific">Hydnomerulius pinastri MD-312</name>
    <dbReference type="NCBI Taxonomy" id="994086"/>
    <lineage>
        <taxon>Eukaryota</taxon>
        <taxon>Fungi</taxon>
        <taxon>Dikarya</taxon>
        <taxon>Basidiomycota</taxon>
        <taxon>Agaricomycotina</taxon>
        <taxon>Agaricomycetes</taxon>
        <taxon>Agaricomycetidae</taxon>
        <taxon>Boletales</taxon>
        <taxon>Boletales incertae sedis</taxon>
        <taxon>Leucogyrophana</taxon>
    </lineage>
</organism>
<keyword evidence="6" id="KW-0540">Nuclease</keyword>
<evidence type="ECO:0000259" key="13">
    <source>
        <dbReference type="Pfam" id="PF13691"/>
    </source>
</evidence>
<dbReference type="Proteomes" id="UP000053820">
    <property type="component" value="Unassembled WGS sequence"/>
</dbReference>
<dbReference type="GO" id="GO:0042781">
    <property type="term" value="F:3'-tRNA processing endoribonuclease activity"/>
    <property type="evidence" value="ECO:0007669"/>
    <property type="project" value="UniProtKB-EC"/>
</dbReference>
<accession>A0A0C9W4Q5</accession>
<dbReference type="SUPFAM" id="SSF56281">
    <property type="entry name" value="Metallo-hydrolase/oxidoreductase"/>
    <property type="match status" value="2"/>
</dbReference>
<name>A0A0C9W4Q5_9AGAM</name>
<dbReference type="InterPro" id="IPR047151">
    <property type="entry name" value="RNZ2-like"/>
</dbReference>
<dbReference type="GO" id="GO:0046872">
    <property type="term" value="F:metal ion binding"/>
    <property type="evidence" value="ECO:0007669"/>
    <property type="project" value="UniProtKB-KW"/>
</dbReference>
<dbReference type="Pfam" id="PF13691">
    <property type="entry name" value="Lactamase_B_4"/>
    <property type="match status" value="1"/>
</dbReference>
<evidence type="ECO:0000256" key="11">
    <source>
        <dbReference type="SAM" id="MobiDB-lite"/>
    </source>
</evidence>
<dbReference type="AlphaFoldDB" id="A0A0C9W4Q5"/>
<feature type="domain" description="tRNase Z endonuclease" evidence="13">
    <location>
        <begin position="7"/>
        <end position="58"/>
    </location>
</feature>
<evidence type="ECO:0000256" key="6">
    <source>
        <dbReference type="ARBA" id="ARBA00022722"/>
    </source>
</evidence>
<feature type="domain" description="Metallo-beta-lactamase" evidence="12">
    <location>
        <begin position="599"/>
        <end position="833"/>
    </location>
</feature>
<evidence type="ECO:0000256" key="10">
    <source>
        <dbReference type="ARBA" id="ARBA00022833"/>
    </source>
</evidence>
<dbReference type="HOGENOM" id="CLU_006220_3_1_1"/>